<name>A0A1B6EJA9_9HEMI</name>
<accession>A0A1B6EJA9</accession>
<dbReference type="AlphaFoldDB" id="A0A1B6EJA9"/>
<evidence type="ECO:0000313" key="1">
    <source>
        <dbReference type="EMBL" id="JAS37981.1"/>
    </source>
</evidence>
<dbReference type="EMBL" id="GECZ01031788">
    <property type="protein sequence ID" value="JAS37981.1"/>
    <property type="molecule type" value="Transcribed_RNA"/>
</dbReference>
<feature type="non-terminal residue" evidence="1">
    <location>
        <position position="1"/>
    </location>
</feature>
<organism evidence="1">
    <name type="scientific">Cuerna arida</name>
    <dbReference type="NCBI Taxonomy" id="1464854"/>
    <lineage>
        <taxon>Eukaryota</taxon>
        <taxon>Metazoa</taxon>
        <taxon>Ecdysozoa</taxon>
        <taxon>Arthropoda</taxon>
        <taxon>Hexapoda</taxon>
        <taxon>Insecta</taxon>
        <taxon>Pterygota</taxon>
        <taxon>Neoptera</taxon>
        <taxon>Paraneoptera</taxon>
        <taxon>Hemiptera</taxon>
        <taxon>Auchenorrhyncha</taxon>
        <taxon>Membracoidea</taxon>
        <taxon>Cicadellidae</taxon>
        <taxon>Cicadellinae</taxon>
        <taxon>Proconiini</taxon>
        <taxon>Cuerna</taxon>
    </lineage>
</organism>
<proteinExistence type="predicted"/>
<sequence>CRIRVKDRSKKLELIQTEIRKAIAEYSEDDINSCKSWAMFHRKLCSCRRASKSSISSRNAIALLSDDGREFAMVTGSGCHMPNSSSIYCPSLTAIIKSSQRHQSIIFEGGSAFSLHPKGPSILRNEQNKLISSLLHKVNNSQRLLIGKKTAELLSKNSNKERGKQKISINKIMENVFSKESLISFASTARYEELKLLFQPCCKGGLDIGSFILRPERVKPKQGYSSLISSWRCEDDVFPQMMKQEESIMTTAMIKQDIFTSETRTKMKQFLLSDNPGVKHY</sequence>
<reference evidence="1" key="1">
    <citation type="submission" date="2015-11" db="EMBL/GenBank/DDBJ databases">
        <title>De novo transcriptome assembly of four potential Pierce s Disease insect vectors from Arizona vineyards.</title>
        <authorList>
            <person name="Tassone E.E."/>
        </authorList>
    </citation>
    <scope>NUCLEOTIDE SEQUENCE</scope>
</reference>
<gene>
    <name evidence="1" type="ORF">g.23947</name>
</gene>
<protein>
    <submittedName>
        <fullName evidence="1">Uncharacterized protein</fullName>
    </submittedName>
</protein>